<reference evidence="13 14" key="1">
    <citation type="journal article" date="2011" name="Genome Biol.">
        <title>Genome sequence of the insect pathogenic fungus Cordyceps militaris, a valued traditional Chinese medicine.</title>
        <authorList>
            <person name="Zheng P."/>
            <person name="Xia Y."/>
            <person name="Xiao G."/>
            <person name="Xiong C."/>
            <person name="Hu X."/>
            <person name="Zhang S."/>
            <person name="Zheng H."/>
            <person name="Huang Y."/>
            <person name="Zhou Y."/>
            <person name="Wang S."/>
            <person name="Zhao G.P."/>
            <person name="Liu X."/>
            <person name="St Leger R.J."/>
            <person name="Wang C."/>
        </authorList>
    </citation>
    <scope>NUCLEOTIDE SEQUENCE [LARGE SCALE GENOMIC DNA]</scope>
    <source>
        <strain evidence="13 14">CM01</strain>
    </source>
</reference>
<evidence type="ECO:0000256" key="12">
    <source>
        <dbReference type="RuleBase" id="RU361263"/>
    </source>
</evidence>
<dbReference type="PROSITE" id="PS00931">
    <property type="entry name" value="CUTINASE_2"/>
    <property type="match status" value="1"/>
</dbReference>
<sequence>MQPLNLLLAALFGTAALTAPTSGDRAYADLAQRGLDTNKFLQYILTYFPGQMAVQDACAVIGKGETLLGDVFRLSSTANSDGCKDVTVVFARGTCDPGNVGVLTGPAFFAAVRAAVGGKSVNVQGVAYPASVAGYLDADKAAGLTMAQIVRDTRSACPNTKIVISGYSQGGLAVHNAADALGGDMSNVSAVVVFGDPMSHYPVSNIDASKVRIVCHGGDNICDGGAIIFPQHLTYAADAASSAAFVASKV</sequence>
<dbReference type="PRINTS" id="PR00129">
    <property type="entry name" value="CUTINASE"/>
</dbReference>
<dbReference type="InterPro" id="IPR043580">
    <property type="entry name" value="CUTINASE_1"/>
</dbReference>
<dbReference type="SMART" id="SM01110">
    <property type="entry name" value="Cutinase"/>
    <property type="match status" value="1"/>
</dbReference>
<evidence type="ECO:0000256" key="4">
    <source>
        <dbReference type="ARBA" id="ARBA00022487"/>
    </source>
</evidence>
<evidence type="ECO:0000256" key="6">
    <source>
        <dbReference type="ARBA" id="ARBA00022729"/>
    </source>
</evidence>
<dbReference type="PROSITE" id="PS00155">
    <property type="entry name" value="CUTINASE_1"/>
    <property type="match status" value="1"/>
</dbReference>
<dbReference type="SUPFAM" id="SSF53474">
    <property type="entry name" value="alpha/beta-Hydrolases"/>
    <property type="match status" value="1"/>
</dbReference>
<dbReference type="AlphaFoldDB" id="G3JJS8"/>
<dbReference type="Proteomes" id="UP000001610">
    <property type="component" value="Unassembled WGS sequence"/>
</dbReference>
<feature type="disulfide bond" evidence="11">
    <location>
        <begin position="83"/>
        <end position="157"/>
    </location>
</feature>
<dbReference type="HOGENOM" id="CLU_040058_2_1_1"/>
<dbReference type="GeneID" id="18168287"/>
<gene>
    <name evidence="13" type="ORF">CCM_06272</name>
</gene>
<dbReference type="EMBL" id="JH126402">
    <property type="protein sequence ID" value="EGX92112.1"/>
    <property type="molecule type" value="Genomic_DNA"/>
</dbReference>
<dbReference type="OrthoDB" id="3225429at2759"/>
<evidence type="ECO:0000256" key="7">
    <source>
        <dbReference type="ARBA" id="ARBA00022801"/>
    </source>
</evidence>
<accession>G3JJS8</accession>
<comment type="catalytic activity">
    <reaction evidence="9 12">
        <text>cutin + H2O = cutin monomers.</text>
        <dbReference type="EC" id="3.1.1.74"/>
    </reaction>
</comment>
<keyword evidence="4 12" id="KW-0719">Serine esterase</keyword>
<comment type="similarity">
    <text evidence="2 12">Belongs to the cutinase family.</text>
</comment>
<keyword evidence="14" id="KW-1185">Reference proteome</keyword>
<dbReference type="InterPro" id="IPR043579">
    <property type="entry name" value="CUTINASE_2"/>
</dbReference>
<dbReference type="ESTHER" id="cormm-g3jjs8">
    <property type="family name" value="Cutinase"/>
</dbReference>
<dbReference type="InParanoid" id="G3JJS8"/>
<keyword evidence="6 12" id="KW-0732">Signal</keyword>
<evidence type="ECO:0000313" key="13">
    <source>
        <dbReference type="EMBL" id="EGX92112.1"/>
    </source>
</evidence>
<dbReference type="GO" id="GO:0016052">
    <property type="term" value="P:carbohydrate catabolic process"/>
    <property type="evidence" value="ECO:0007669"/>
    <property type="project" value="TreeGrafter"/>
</dbReference>
<dbReference type="GO" id="GO:0050525">
    <property type="term" value="F:cutinase activity"/>
    <property type="evidence" value="ECO:0007669"/>
    <property type="project" value="UniProtKB-UniRule"/>
</dbReference>
<dbReference type="OMA" id="YHNSANA"/>
<evidence type="ECO:0000256" key="11">
    <source>
        <dbReference type="PIRSR" id="PIRSR611150-2"/>
    </source>
</evidence>
<dbReference type="RefSeq" id="XP_006671476.1">
    <property type="nucleotide sequence ID" value="XM_006671413.1"/>
</dbReference>
<name>G3JJS8_CORMM</name>
<evidence type="ECO:0000256" key="1">
    <source>
        <dbReference type="ARBA" id="ARBA00004613"/>
    </source>
</evidence>
<evidence type="ECO:0000256" key="8">
    <source>
        <dbReference type="ARBA" id="ARBA00023157"/>
    </source>
</evidence>
<dbReference type="InterPro" id="IPR011150">
    <property type="entry name" value="Cutinase_monf"/>
</dbReference>
<comment type="subcellular location">
    <subcellularLocation>
        <location evidence="1 12">Secreted</location>
    </subcellularLocation>
</comment>
<organism evidence="13 14">
    <name type="scientific">Cordyceps militaris (strain CM01)</name>
    <name type="common">Caterpillar fungus</name>
    <dbReference type="NCBI Taxonomy" id="983644"/>
    <lineage>
        <taxon>Eukaryota</taxon>
        <taxon>Fungi</taxon>
        <taxon>Dikarya</taxon>
        <taxon>Ascomycota</taxon>
        <taxon>Pezizomycotina</taxon>
        <taxon>Sordariomycetes</taxon>
        <taxon>Hypocreomycetidae</taxon>
        <taxon>Hypocreales</taxon>
        <taxon>Cordycipitaceae</taxon>
        <taxon>Cordyceps</taxon>
    </lineage>
</organism>
<dbReference type="Gene3D" id="3.40.50.1820">
    <property type="entry name" value="alpha/beta hydrolase"/>
    <property type="match status" value="1"/>
</dbReference>
<keyword evidence="8 11" id="KW-1015">Disulfide bond</keyword>
<dbReference type="InterPro" id="IPR029058">
    <property type="entry name" value="AB_hydrolase_fold"/>
</dbReference>
<dbReference type="GO" id="GO:0005576">
    <property type="term" value="C:extracellular region"/>
    <property type="evidence" value="ECO:0007669"/>
    <property type="project" value="UniProtKB-SubCell"/>
</dbReference>
<evidence type="ECO:0000256" key="5">
    <source>
        <dbReference type="ARBA" id="ARBA00022525"/>
    </source>
</evidence>
<dbReference type="InterPro" id="IPR000675">
    <property type="entry name" value="Cutinase/axe"/>
</dbReference>
<keyword evidence="7 12" id="KW-0378">Hydrolase</keyword>
<dbReference type="Pfam" id="PF01083">
    <property type="entry name" value="Cutinase"/>
    <property type="match status" value="1"/>
</dbReference>
<evidence type="ECO:0000313" key="14">
    <source>
        <dbReference type="Proteomes" id="UP000001610"/>
    </source>
</evidence>
<protein>
    <recommendedName>
        <fullName evidence="3 12">Cutinase</fullName>
        <ecNumber evidence="3 12">3.1.1.74</ecNumber>
    </recommendedName>
</protein>
<feature type="active site" description="Proton donor/acceptor" evidence="10">
    <location>
        <position position="232"/>
    </location>
</feature>
<dbReference type="PANTHER" id="PTHR48250:SF1">
    <property type="entry name" value="CUTINASE"/>
    <property type="match status" value="1"/>
</dbReference>
<proteinExistence type="inferred from homology"/>
<feature type="active site" evidence="10">
    <location>
        <position position="219"/>
    </location>
</feature>
<dbReference type="eggNOG" id="ENOG502S3AW">
    <property type="taxonomic scope" value="Eukaryota"/>
</dbReference>
<feature type="disulfide bond" evidence="11">
    <location>
        <begin position="215"/>
        <end position="222"/>
    </location>
</feature>
<dbReference type="EC" id="3.1.1.74" evidence="3 12"/>
<dbReference type="VEuPathDB" id="FungiDB:CCM_06272"/>
<comment type="function">
    <text evidence="12">Catalyzes the hydrolysis of complex carboxylic polyesters found in the cell wall of plants. Degrades cutin, a macromolecule that forms the structure of the plant cuticle.</text>
</comment>
<evidence type="ECO:0000256" key="3">
    <source>
        <dbReference type="ARBA" id="ARBA00013095"/>
    </source>
</evidence>
<feature type="signal peptide" evidence="12">
    <location>
        <begin position="1"/>
        <end position="23"/>
    </location>
</feature>
<keyword evidence="5 12" id="KW-0964">Secreted</keyword>
<dbReference type="STRING" id="983644.G3JJS8"/>
<evidence type="ECO:0000256" key="2">
    <source>
        <dbReference type="ARBA" id="ARBA00007534"/>
    </source>
</evidence>
<evidence type="ECO:0000256" key="10">
    <source>
        <dbReference type="PIRSR" id="PIRSR611150-1"/>
    </source>
</evidence>
<evidence type="ECO:0000256" key="9">
    <source>
        <dbReference type="ARBA" id="ARBA00034045"/>
    </source>
</evidence>
<feature type="active site" description="Nucleophile" evidence="10">
    <location>
        <position position="168"/>
    </location>
</feature>
<feature type="chain" id="PRO_5005131676" description="Cutinase" evidence="12">
    <location>
        <begin position="24"/>
        <end position="250"/>
    </location>
</feature>
<dbReference type="KEGG" id="cmt:CCM_06272"/>
<dbReference type="PANTHER" id="PTHR48250">
    <property type="entry name" value="CUTINASE 2-RELATED"/>
    <property type="match status" value="1"/>
</dbReference>